<evidence type="ECO:0000256" key="3">
    <source>
        <dbReference type="ARBA" id="ARBA00022840"/>
    </source>
</evidence>
<evidence type="ECO:0000313" key="8">
    <source>
        <dbReference type="EMBL" id="CAL7945355.1"/>
    </source>
</evidence>
<evidence type="ECO:0000256" key="4">
    <source>
        <dbReference type="ARBA" id="ARBA00023054"/>
    </source>
</evidence>
<dbReference type="PANTHER" id="PTHR37739:SF16">
    <property type="entry name" value="KINESIN-LIKE PROTEIN"/>
    <property type="match status" value="1"/>
</dbReference>
<dbReference type="EMBL" id="CAXAJV020001293">
    <property type="protein sequence ID" value="CAL7945355.1"/>
    <property type="molecule type" value="Genomic_DNA"/>
</dbReference>
<accession>A0ABP1NWG4</accession>
<organism evidence="8 9">
    <name type="scientific">Xylocopa violacea</name>
    <name type="common">Violet carpenter bee</name>
    <name type="synonym">Apis violacea</name>
    <dbReference type="NCBI Taxonomy" id="135666"/>
    <lineage>
        <taxon>Eukaryota</taxon>
        <taxon>Metazoa</taxon>
        <taxon>Ecdysozoa</taxon>
        <taxon>Arthropoda</taxon>
        <taxon>Hexapoda</taxon>
        <taxon>Insecta</taxon>
        <taxon>Pterygota</taxon>
        <taxon>Neoptera</taxon>
        <taxon>Endopterygota</taxon>
        <taxon>Hymenoptera</taxon>
        <taxon>Apocrita</taxon>
        <taxon>Aculeata</taxon>
        <taxon>Apoidea</taxon>
        <taxon>Anthophila</taxon>
        <taxon>Apidae</taxon>
        <taxon>Xylocopa</taxon>
        <taxon>Xylocopa</taxon>
    </lineage>
</organism>
<keyword evidence="4 6" id="KW-0175">Coiled coil</keyword>
<dbReference type="Proteomes" id="UP001642520">
    <property type="component" value="Unassembled WGS sequence"/>
</dbReference>
<feature type="coiled-coil region" evidence="6">
    <location>
        <begin position="303"/>
        <end position="393"/>
    </location>
</feature>
<feature type="coiled-coil region" evidence="6">
    <location>
        <begin position="121"/>
        <end position="170"/>
    </location>
</feature>
<reference evidence="8 9" key="1">
    <citation type="submission" date="2024-08" db="EMBL/GenBank/DDBJ databases">
        <authorList>
            <person name="Will J Nash"/>
            <person name="Angela Man"/>
            <person name="Seanna McTaggart"/>
            <person name="Kendall Baker"/>
            <person name="Tom Barker"/>
            <person name="Leah Catchpole"/>
            <person name="Alex Durrant"/>
            <person name="Karim Gharbi"/>
            <person name="Naomi Irish"/>
            <person name="Gemy Kaithakottil"/>
            <person name="Debby Ku"/>
            <person name="Aaliyah Providence"/>
            <person name="Felix Shaw"/>
            <person name="David Swarbreck"/>
            <person name="Chris Watkins"/>
            <person name="Ann M. McCartney"/>
            <person name="Giulio Formenti"/>
            <person name="Alice Mouton"/>
            <person name="Noel Vella"/>
            <person name="Bjorn M von Reumont"/>
            <person name="Adriana Vella"/>
            <person name="Wilfried Haerty"/>
        </authorList>
    </citation>
    <scope>NUCLEOTIDE SEQUENCE [LARGE SCALE GENOMIC DNA]</scope>
</reference>
<name>A0ABP1NWG4_XYLVO</name>
<gene>
    <name evidence="8" type="ORF">XYLVIOL_LOCUS7161</name>
</gene>
<dbReference type="InterPro" id="IPR044986">
    <property type="entry name" value="KIF15/KIN-12"/>
</dbReference>
<keyword evidence="9" id="KW-1185">Reference proteome</keyword>
<evidence type="ECO:0000256" key="2">
    <source>
        <dbReference type="ARBA" id="ARBA00022741"/>
    </source>
</evidence>
<keyword evidence="2" id="KW-0547">Nucleotide-binding</keyword>
<evidence type="ECO:0000256" key="5">
    <source>
        <dbReference type="ARBA" id="ARBA00023175"/>
    </source>
</evidence>
<dbReference type="PANTHER" id="PTHR37739">
    <property type="entry name" value="KINESIN-LIKE PROTEIN KIN-12D"/>
    <property type="match status" value="1"/>
</dbReference>
<evidence type="ECO:0000256" key="6">
    <source>
        <dbReference type="SAM" id="Coils"/>
    </source>
</evidence>
<evidence type="ECO:0000256" key="1">
    <source>
        <dbReference type="ARBA" id="ARBA00022701"/>
    </source>
</evidence>
<keyword evidence="3" id="KW-0067">ATP-binding</keyword>
<protein>
    <submittedName>
        <fullName evidence="8">Uncharacterized protein</fullName>
    </submittedName>
</protein>
<comment type="caution">
    <text evidence="8">The sequence shown here is derived from an EMBL/GenBank/DDBJ whole genome shotgun (WGS) entry which is preliminary data.</text>
</comment>
<sequence>MDRKRSVLSSPVDARGTRLIADKKPDTEMKTICTQTSIEAFHSKEKAVQDSNVGTDENHFAPSFVALERKKLPMYWNIDEDPAPQWLIEEALAREIKICKEEQRTKGNVSPNKEIQYETIISELEAKLVKTREDLEEALEAKAIVKEKYKKSLENLKVEARKEREVLQERIVRICTSVLENFGPRSMDRGRSSGYKVKSRRKLKCHDRITRKLQKKLRMATARSNKLKLELSAARETLKNKSEEYESIRTCFEQLKREMDATETNLNNLIAENLSLRRKMDDTRDWLRNTVGKERDAYKNRELANLKKKVEEDSNTISQLRNKLVRLESTNANKGFLLNSYKSQLTELSKEKDQLLSKISSLENEISNVRSSNSQLKAKISVLNCEKEKLLSDNEKSKTSITEKMETRLAKKCEETVQQETEAIKAKYDETVKSMKTTVQQETEAIKAKYDESIKSMKTKLTVAKNLSTEYANAIKEFLRKLYEHQTDRESQKSSNESEASEREAQETACNILNMTPEELCGFINGKTKNSANPWIVELSRITATSNFSKELSKFLLKKATKKTKI</sequence>
<proteinExistence type="predicted"/>
<evidence type="ECO:0000256" key="7">
    <source>
        <dbReference type="SAM" id="MobiDB-lite"/>
    </source>
</evidence>
<evidence type="ECO:0000313" key="9">
    <source>
        <dbReference type="Proteomes" id="UP001642520"/>
    </source>
</evidence>
<feature type="region of interest" description="Disordered" evidence="7">
    <location>
        <begin position="486"/>
        <end position="506"/>
    </location>
</feature>
<keyword evidence="1" id="KW-0493">Microtubule</keyword>
<keyword evidence="5" id="KW-0505">Motor protein</keyword>
<feature type="coiled-coil region" evidence="6">
    <location>
        <begin position="217"/>
        <end position="279"/>
    </location>
</feature>